<dbReference type="InterPro" id="IPR007170">
    <property type="entry name" value="SpoVG"/>
</dbReference>
<dbReference type="NCBIfam" id="NF009749">
    <property type="entry name" value="PRK13259.1"/>
    <property type="match status" value="1"/>
</dbReference>
<reference evidence="5 6" key="1">
    <citation type="submission" date="2009-09" db="EMBL/GenBank/DDBJ databases">
        <authorList>
            <person name="Weinstock G."/>
            <person name="Sodergren E."/>
            <person name="Clifton S."/>
            <person name="Fulton L."/>
            <person name="Fulton B."/>
            <person name="Courtney L."/>
            <person name="Fronick C."/>
            <person name="Harrison M."/>
            <person name="Strong C."/>
            <person name="Farmer C."/>
            <person name="Delahaunty K."/>
            <person name="Markovic C."/>
            <person name="Hall O."/>
            <person name="Minx P."/>
            <person name="Tomlinson C."/>
            <person name="Mitreva M."/>
            <person name="Nelson J."/>
            <person name="Hou S."/>
            <person name="Wollam A."/>
            <person name="Pepin K.H."/>
            <person name="Johnson M."/>
            <person name="Bhonagiri V."/>
            <person name="Nash W.E."/>
            <person name="Warren W."/>
            <person name="Chinwalla A."/>
            <person name="Mardis E.R."/>
            <person name="Wilson R.K."/>
        </authorList>
    </citation>
    <scope>NUCLEOTIDE SEQUENCE [LARGE SCALE GENOMIC DNA]</scope>
    <source>
        <strain evidence="5 6">F0254</strain>
    </source>
</reference>
<comment type="caution">
    <text evidence="5">The sequence shown here is derived from an EMBL/GenBank/DDBJ whole genome shotgun (WGS) entry which is preliminary data.</text>
</comment>
<dbReference type="AlphaFoldDB" id="C9N001"/>
<evidence type="ECO:0000313" key="5">
    <source>
        <dbReference type="EMBL" id="EEX73978.1"/>
    </source>
</evidence>
<dbReference type="eggNOG" id="COG2088">
    <property type="taxonomic scope" value="Bacteria"/>
</dbReference>
<keyword evidence="3 4" id="KW-0131">Cell cycle</keyword>
<accession>C9N001</accession>
<dbReference type="EMBL" id="ACVB02000024">
    <property type="protein sequence ID" value="EEX73978.1"/>
    <property type="molecule type" value="Genomic_DNA"/>
</dbReference>
<dbReference type="HOGENOM" id="CLU_103669_2_1_0"/>
<evidence type="ECO:0000256" key="3">
    <source>
        <dbReference type="ARBA" id="ARBA00023306"/>
    </source>
</evidence>
<gene>
    <name evidence="4" type="primary">spoVG</name>
    <name evidence="5" type="ORF">GCWU000323_02121</name>
</gene>
<dbReference type="Proteomes" id="UP000006233">
    <property type="component" value="Unassembled WGS sequence"/>
</dbReference>
<dbReference type="HAMAP" id="MF_00819">
    <property type="entry name" value="SpoVG"/>
    <property type="match status" value="1"/>
</dbReference>
<dbReference type="SUPFAM" id="SSF160537">
    <property type="entry name" value="SpoVG-like"/>
    <property type="match status" value="1"/>
</dbReference>
<evidence type="ECO:0000256" key="4">
    <source>
        <dbReference type="HAMAP-Rule" id="MF_00819"/>
    </source>
</evidence>
<evidence type="ECO:0000313" key="6">
    <source>
        <dbReference type="Proteomes" id="UP000006233"/>
    </source>
</evidence>
<keyword evidence="1 4" id="KW-0132">Cell division</keyword>
<dbReference type="Gene3D" id="3.30.1120.40">
    <property type="entry name" value="Stage V sporulation protein G"/>
    <property type="match status" value="1"/>
</dbReference>
<dbReference type="Pfam" id="PF04026">
    <property type="entry name" value="SpoVG"/>
    <property type="match status" value="1"/>
</dbReference>
<dbReference type="PANTHER" id="PTHR38429">
    <property type="entry name" value="SEPTATION PROTEIN SPOVG-RELATED"/>
    <property type="match status" value="1"/>
</dbReference>
<dbReference type="GO" id="GO:0030435">
    <property type="term" value="P:sporulation resulting in formation of a cellular spore"/>
    <property type="evidence" value="ECO:0007669"/>
    <property type="project" value="InterPro"/>
</dbReference>
<dbReference type="GO" id="GO:0000917">
    <property type="term" value="P:division septum assembly"/>
    <property type="evidence" value="ECO:0007669"/>
    <property type="project" value="UniProtKB-KW"/>
</dbReference>
<dbReference type="InterPro" id="IPR036751">
    <property type="entry name" value="SpoVG_sf"/>
</dbReference>
<dbReference type="STRING" id="634994.GCWU000323_02121"/>
<organism evidence="5 6">
    <name type="scientific">Leptotrichia hofstadii F0254</name>
    <dbReference type="NCBI Taxonomy" id="634994"/>
    <lineage>
        <taxon>Bacteria</taxon>
        <taxon>Fusobacteriati</taxon>
        <taxon>Fusobacteriota</taxon>
        <taxon>Fusobacteriia</taxon>
        <taxon>Fusobacteriales</taxon>
        <taxon>Leptotrichiaceae</taxon>
        <taxon>Leptotrichia</taxon>
    </lineage>
</organism>
<sequence>MENINYKTRRRLMKVTDIRIRIGKQTENNERLRAYADITFDESFVIHGLKIIEGQNGLFVAMPSRRMPNGEFKDIVHPIKPELRAEITQVILEKFEEESAAQTETE</sequence>
<evidence type="ECO:0000256" key="2">
    <source>
        <dbReference type="ARBA" id="ARBA00023210"/>
    </source>
</evidence>
<proteinExistence type="inferred from homology"/>
<keyword evidence="2 4" id="KW-0717">Septation</keyword>
<comment type="similarity">
    <text evidence="4">Belongs to the SpoVG family.</text>
</comment>
<dbReference type="PANTHER" id="PTHR38429:SF1">
    <property type="entry name" value="SEPTATION PROTEIN SPOVG-RELATED"/>
    <property type="match status" value="1"/>
</dbReference>
<protein>
    <recommendedName>
        <fullName evidence="4">Putative septation protein SpoVG</fullName>
    </recommendedName>
</protein>
<evidence type="ECO:0000256" key="1">
    <source>
        <dbReference type="ARBA" id="ARBA00022618"/>
    </source>
</evidence>
<name>C9N001_9FUSO</name>
<comment type="function">
    <text evidence="4">Could be involved in septation.</text>
</comment>